<organism evidence="1 2">
    <name type="scientific">Smallanthus sonchifolius</name>
    <dbReference type="NCBI Taxonomy" id="185202"/>
    <lineage>
        <taxon>Eukaryota</taxon>
        <taxon>Viridiplantae</taxon>
        <taxon>Streptophyta</taxon>
        <taxon>Embryophyta</taxon>
        <taxon>Tracheophyta</taxon>
        <taxon>Spermatophyta</taxon>
        <taxon>Magnoliopsida</taxon>
        <taxon>eudicotyledons</taxon>
        <taxon>Gunneridae</taxon>
        <taxon>Pentapetalae</taxon>
        <taxon>asterids</taxon>
        <taxon>campanulids</taxon>
        <taxon>Asterales</taxon>
        <taxon>Asteraceae</taxon>
        <taxon>Asteroideae</taxon>
        <taxon>Heliantheae alliance</taxon>
        <taxon>Millerieae</taxon>
        <taxon>Smallanthus</taxon>
    </lineage>
</organism>
<evidence type="ECO:0000313" key="1">
    <source>
        <dbReference type="EMBL" id="KAI3687190.1"/>
    </source>
</evidence>
<sequence length="156" mass="17925">MKSKWTEVIEGTHQHISSKQDKYCLKGIKKMTIKINWLIPFLALMLIIGTTEAGSDHPLRVRKTKNITPETKSTIETHPMNTNKFDEYSGTDPRHHYKSGTPDHLWGVKATKRVEPEAKSTVENHPIDMEENGSEINAQSHHYYPFICRPGDKCRN</sequence>
<proteinExistence type="predicted"/>
<keyword evidence="2" id="KW-1185">Reference proteome</keyword>
<reference evidence="2" key="1">
    <citation type="journal article" date="2022" name="Mol. Ecol. Resour.">
        <title>The genomes of chicory, endive, great burdock and yacon provide insights into Asteraceae palaeo-polyploidization history and plant inulin production.</title>
        <authorList>
            <person name="Fan W."/>
            <person name="Wang S."/>
            <person name="Wang H."/>
            <person name="Wang A."/>
            <person name="Jiang F."/>
            <person name="Liu H."/>
            <person name="Zhao H."/>
            <person name="Xu D."/>
            <person name="Zhang Y."/>
        </authorList>
    </citation>
    <scope>NUCLEOTIDE SEQUENCE [LARGE SCALE GENOMIC DNA]</scope>
    <source>
        <strain evidence="2">cv. Yunnan</strain>
    </source>
</reference>
<gene>
    <name evidence="1" type="ORF">L1987_80883</name>
</gene>
<comment type="caution">
    <text evidence="1">The sequence shown here is derived from an EMBL/GenBank/DDBJ whole genome shotgun (WGS) entry which is preliminary data.</text>
</comment>
<protein>
    <submittedName>
        <fullName evidence="1">Uncharacterized protein</fullName>
    </submittedName>
</protein>
<dbReference type="EMBL" id="CM042044">
    <property type="protein sequence ID" value="KAI3687190.1"/>
    <property type="molecule type" value="Genomic_DNA"/>
</dbReference>
<name>A0ACB8YT56_9ASTR</name>
<dbReference type="Proteomes" id="UP001056120">
    <property type="component" value="Linkage Group LG27"/>
</dbReference>
<evidence type="ECO:0000313" key="2">
    <source>
        <dbReference type="Proteomes" id="UP001056120"/>
    </source>
</evidence>
<accession>A0ACB8YT56</accession>
<reference evidence="1 2" key="2">
    <citation type="journal article" date="2022" name="Mol. Ecol. Resour.">
        <title>The genomes of chicory, endive, great burdock and yacon provide insights into Asteraceae paleo-polyploidization history and plant inulin production.</title>
        <authorList>
            <person name="Fan W."/>
            <person name="Wang S."/>
            <person name="Wang H."/>
            <person name="Wang A."/>
            <person name="Jiang F."/>
            <person name="Liu H."/>
            <person name="Zhao H."/>
            <person name="Xu D."/>
            <person name="Zhang Y."/>
        </authorList>
    </citation>
    <scope>NUCLEOTIDE SEQUENCE [LARGE SCALE GENOMIC DNA]</scope>
    <source>
        <strain evidence="2">cv. Yunnan</strain>
        <tissue evidence="1">Leaves</tissue>
    </source>
</reference>